<gene>
    <name evidence="3" type="ORF">SETIT_5G162700v2</name>
</gene>
<name>A0A368R741_SETIT</name>
<feature type="non-terminal residue" evidence="3">
    <location>
        <position position="1"/>
    </location>
</feature>
<feature type="compositionally biased region" description="Polar residues" evidence="1">
    <location>
        <begin position="332"/>
        <end position="345"/>
    </location>
</feature>
<dbReference type="PANTHER" id="PTHR33018">
    <property type="entry name" value="OS10G0338966 PROTEIN-RELATED"/>
    <property type="match status" value="1"/>
</dbReference>
<dbReference type="Pfam" id="PF26133">
    <property type="entry name" value="DUF8039"/>
    <property type="match status" value="1"/>
</dbReference>
<evidence type="ECO:0000313" key="3">
    <source>
        <dbReference type="EMBL" id="RCV25390.1"/>
    </source>
</evidence>
<feature type="region of interest" description="Disordered" evidence="1">
    <location>
        <begin position="197"/>
        <end position="225"/>
    </location>
</feature>
<proteinExistence type="predicted"/>
<dbReference type="InterPro" id="IPR058352">
    <property type="entry name" value="DUF8039"/>
</dbReference>
<evidence type="ECO:0000259" key="2">
    <source>
        <dbReference type="Pfam" id="PF26133"/>
    </source>
</evidence>
<dbReference type="InterPro" id="IPR038765">
    <property type="entry name" value="Papain-like_cys_pep_sf"/>
</dbReference>
<reference evidence="3" key="2">
    <citation type="submission" date="2015-07" db="EMBL/GenBank/DDBJ databases">
        <authorList>
            <person name="Noorani M."/>
        </authorList>
    </citation>
    <scope>NUCLEOTIDE SEQUENCE</scope>
    <source>
        <strain evidence="3">Yugu1</strain>
    </source>
</reference>
<protein>
    <recommendedName>
        <fullName evidence="2">DUF8039 domain-containing protein</fullName>
    </recommendedName>
</protein>
<dbReference type="OrthoDB" id="676990at2759"/>
<evidence type="ECO:0000256" key="1">
    <source>
        <dbReference type="SAM" id="MobiDB-lite"/>
    </source>
</evidence>
<sequence length="701" mass="80711">IKENFTFEGVDEAKMYKKNLNKNYIKKGLTPDFTKHPKLRCNWDSFKYYHHLGPGGYKKGIIKWKRMEDDIIAKGIVPATLKWPEQAKHWYYAHGGTLNPKNGSFVFGQELREAAMRLVELIKSTAEGSFVPDREKDELTMALGNPEHPGYCRGKGVIPWKFAFREHIDSYRRHQISKARTTAVRMEEAIDRREQLHHQGANVDVSPYQHRSSVASTEAPAGGPSDMVEDNQRHPMDDITVRVPCEFVNPVKNKLILVSYGVTEQPTKGQRIHGVEILARGYAKVRVDRVVNGWDDLKLEVPGSDKEKNLGETIHGWILWPKRYIRIPQPNPSTLGLSPQGSSARLPTPSARAPSPLANRDPSMSQHSPPADRDPNMILLTAATKKKPKEKQPEPKKPYDITYAKLDAVVDAQVKAHFAPKPPIKKDTPLDRVKFQVFIRSMELEKKKKSEKPPLSDYDRTITKAFQKKKKSGSTIPQLGTQSNQSVATLQKFELGKPLVWPQFSNEDVQIAPIVHGGFSQRFSHGRSLDWRSTLFRGEAIINVPLEEFYFLYNQDALDKSLISSWVFHYAMPYLLFYFVSCMMEIQACRRIGLYDVGFMDPNVINEANVRDKPNRTLKNIYNFLDKQHYKKYILLPYNFNMVYILDSLRTPRNQYTNLIDMLNRAWARFRQHHLGEFKKQLHIHFEFSVCIEFTHLVSLP</sequence>
<feature type="region of interest" description="Disordered" evidence="1">
    <location>
        <begin position="331"/>
        <end position="376"/>
    </location>
</feature>
<dbReference type="EMBL" id="CM003532">
    <property type="protein sequence ID" value="RCV25390.1"/>
    <property type="molecule type" value="Genomic_DNA"/>
</dbReference>
<reference evidence="3" key="1">
    <citation type="journal article" date="2012" name="Nat. Biotechnol.">
        <title>Reference genome sequence of the model plant Setaria.</title>
        <authorList>
            <person name="Bennetzen J.L."/>
            <person name="Schmutz J."/>
            <person name="Wang H."/>
            <person name="Percifield R."/>
            <person name="Hawkins J."/>
            <person name="Pontaroli A.C."/>
            <person name="Estep M."/>
            <person name="Feng L."/>
            <person name="Vaughn J.N."/>
            <person name="Grimwood J."/>
            <person name="Jenkins J."/>
            <person name="Barry K."/>
            <person name="Lindquist E."/>
            <person name="Hellsten U."/>
            <person name="Deshpande S."/>
            <person name="Wang X."/>
            <person name="Wu X."/>
            <person name="Mitros T."/>
            <person name="Triplett J."/>
            <person name="Yang X."/>
            <person name="Ye C.Y."/>
            <person name="Mauro-Herrera M."/>
            <person name="Wang L."/>
            <person name="Li P."/>
            <person name="Sharma M."/>
            <person name="Sharma R."/>
            <person name="Ronald P.C."/>
            <person name="Panaud O."/>
            <person name="Kellogg E.A."/>
            <person name="Brutnell T.P."/>
            <person name="Doust A.N."/>
            <person name="Tuskan G.A."/>
            <person name="Rokhsar D."/>
            <person name="Devos K.M."/>
        </authorList>
    </citation>
    <scope>NUCLEOTIDE SEQUENCE [LARGE SCALE GENOMIC DNA]</scope>
    <source>
        <strain evidence="3">Yugu1</strain>
    </source>
</reference>
<dbReference type="AlphaFoldDB" id="A0A368R741"/>
<accession>A0A368R741</accession>
<organism evidence="3">
    <name type="scientific">Setaria italica</name>
    <name type="common">Foxtail millet</name>
    <name type="synonym">Panicum italicum</name>
    <dbReference type="NCBI Taxonomy" id="4555"/>
    <lineage>
        <taxon>Eukaryota</taxon>
        <taxon>Viridiplantae</taxon>
        <taxon>Streptophyta</taxon>
        <taxon>Embryophyta</taxon>
        <taxon>Tracheophyta</taxon>
        <taxon>Spermatophyta</taxon>
        <taxon>Magnoliopsida</taxon>
        <taxon>Liliopsida</taxon>
        <taxon>Poales</taxon>
        <taxon>Poaceae</taxon>
        <taxon>PACMAD clade</taxon>
        <taxon>Panicoideae</taxon>
        <taxon>Panicodae</taxon>
        <taxon>Paniceae</taxon>
        <taxon>Cenchrinae</taxon>
        <taxon>Setaria</taxon>
    </lineage>
</organism>
<dbReference type="SUPFAM" id="SSF54001">
    <property type="entry name" value="Cysteine proteinases"/>
    <property type="match status" value="1"/>
</dbReference>
<feature type="domain" description="DUF8039" evidence="2">
    <location>
        <begin position="234"/>
        <end position="327"/>
    </location>
</feature>
<dbReference type="PANTHER" id="PTHR33018:SF34">
    <property type="entry name" value="OS02G0472350 PROTEIN"/>
    <property type="match status" value="1"/>
</dbReference>